<evidence type="ECO:0000313" key="3">
    <source>
        <dbReference type="Proteomes" id="UP000501600"/>
    </source>
</evidence>
<proteinExistence type="predicted"/>
<accession>A0A6H2DPW4</accession>
<dbReference type="InterPro" id="IPR000917">
    <property type="entry name" value="Sulfatase_N"/>
</dbReference>
<dbReference type="InterPro" id="IPR017850">
    <property type="entry name" value="Alkaline_phosphatase_core_sf"/>
</dbReference>
<evidence type="ECO:0000313" key="2">
    <source>
        <dbReference type="EMBL" id="QJB70699.1"/>
    </source>
</evidence>
<sequence length="96" mass="10306">MPLFVVPERQGQSAAGTYGDVVESLDRDVAQLVEALSRTGTLENAIIIISSDNGPWYEGSAGFVASAKFKPGHLTVFPMLLWPSSISMVRRLPSAV</sequence>
<keyword evidence="2" id="KW-0378">Hydrolase</keyword>
<reference evidence="2 3" key="1">
    <citation type="submission" date="2020-04" db="EMBL/GenBank/DDBJ databases">
        <title>Genome sequence for Sphingorhabdus sp. strain M1.</title>
        <authorList>
            <person name="Park S.-J."/>
        </authorList>
    </citation>
    <scope>NUCLEOTIDE SEQUENCE [LARGE SCALE GENOMIC DNA]</scope>
    <source>
        <strain evidence="2 3">JK6</strain>
    </source>
</reference>
<evidence type="ECO:0000259" key="1">
    <source>
        <dbReference type="Pfam" id="PF00884"/>
    </source>
</evidence>
<dbReference type="Pfam" id="PF00884">
    <property type="entry name" value="Sulfatase"/>
    <property type="match status" value="1"/>
</dbReference>
<dbReference type="Proteomes" id="UP000501600">
    <property type="component" value="Chromosome"/>
</dbReference>
<dbReference type="Gene3D" id="3.40.720.10">
    <property type="entry name" value="Alkaline Phosphatase, subunit A"/>
    <property type="match status" value="1"/>
</dbReference>
<dbReference type="GO" id="GO:0016740">
    <property type="term" value="F:transferase activity"/>
    <property type="evidence" value="ECO:0007669"/>
    <property type="project" value="UniProtKB-KW"/>
</dbReference>
<dbReference type="GO" id="GO:0016787">
    <property type="term" value="F:hydrolase activity"/>
    <property type="evidence" value="ECO:0007669"/>
    <property type="project" value="UniProtKB-KW"/>
</dbReference>
<protein>
    <submittedName>
        <fullName evidence="2">Sulfatase-like hydrolase/transferase</fullName>
    </submittedName>
</protein>
<organism evidence="2 3">
    <name type="scientific">Parasphingorhabdus halotolerans</name>
    <dbReference type="NCBI Taxonomy" id="2725558"/>
    <lineage>
        <taxon>Bacteria</taxon>
        <taxon>Pseudomonadati</taxon>
        <taxon>Pseudomonadota</taxon>
        <taxon>Alphaproteobacteria</taxon>
        <taxon>Sphingomonadales</taxon>
        <taxon>Sphingomonadaceae</taxon>
        <taxon>Parasphingorhabdus</taxon>
    </lineage>
</organism>
<keyword evidence="2" id="KW-0808">Transferase</keyword>
<dbReference type="SUPFAM" id="SSF53649">
    <property type="entry name" value="Alkaline phosphatase-like"/>
    <property type="match status" value="1"/>
</dbReference>
<feature type="domain" description="Sulfatase N-terminal" evidence="1">
    <location>
        <begin position="13"/>
        <end position="85"/>
    </location>
</feature>
<dbReference type="AlphaFoldDB" id="A0A6H2DPW4"/>
<gene>
    <name evidence="2" type="ORF">HF685_05655</name>
</gene>
<dbReference type="KEGG" id="phao:HF685_05655"/>
<dbReference type="EMBL" id="CP051217">
    <property type="protein sequence ID" value="QJB70699.1"/>
    <property type="molecule type" value="Genomic_DNA"/>
</dbReference>
<name>A0A6H2DPW4_9SPHN</name>
<keyword evidence="3" id="KW-1185">Reference proteome</keyword>